<name>A0ABN0DNN1_9FIRM</name>
<dbReference type="EMBL" id="ADGH01000016">
    <property type="protein sequence ID" value="EHG23865.1"/>
    <property type="molecule type" value="Genomic_DNA"/>
</dbReference>
<evidence type="ECO:0000313" key="3">
    <source>
        <dbReference type="Proteomes" id="UP000003175"/>
    </source>
</evidence>
<keyword evidence="1" id="KW-0472">Membrane</keyword>
<proteinExistence type="predicted"/>
<evidence type="ECO:0000256" key="1">
    <source>
        <dbReference type="SAM" id="Phobius"/>
    </source>
</evidence>
<feature type="transmembrane region" description="Helical" evidence="1">
    <location>
        <begin position="12"/>
        <end position="35"/>
    </location>
</feature>
<comment type="caution">
    <text evidence="2">The sequence shown here is derived from an EMBL/GenBank/DDBJ whole genome shotgun (WGS) entry which is preliminary data.</text>
</comment>
<keyword evidence="1" id="KW-1133">Transmembrane helix</keyword>
<reference evidence="2 3" key="1">
    <citation type="submission" date="2011-08" db="EMBL/GenBank/DDBJ databases">
        <title>The Genome Sequence of Selenomonas noxia F0398.</title>
        <authorList>
            <consortium name="The Broad Institute Genome Sequencing Platform"/>
            <person name="Earl A."/>
            <person name="Ward D."/>
            <person name="Feldgarden M."/>
            <person name="Gevers D."/>
            <person name="Izard J."/>
            <person name="Ganesan A."/>
            <person name="Blanton J.M."/>
            <person name="Baranova O.V."/>
            <person name="Tanner A.C."/>
            <person name="Dewhirst F.E."/>
            <person name="Young S.K."/>
            <person name="Zeng Q."/>
            <person name="Gargeya S."/>
            <person name="Fitzgerald M."/>
            <person name="Haas B."/>
            <person name="Abouelleil A."/>
            <person name="Alvarado L."/>
            <person name="Arachchi H.M."/>
            <person name="Berlin A."/>
            <person name="Brown A."/>
            <person name="Chapman S.B."/>
            <person name="Chen Z."/>
            <person name="Dunbar C."/>
            <person name="Freedman E."/>
            <person name="Gearin G."/>
            <person name="Gellesch M."/>
            <person name="Goldberg J."/>
            <person name="Griggs A."/>
            <person name="Gujja S."/>
            <person name="Heiman D."/>
            <person name="Howarth C."/>
            <person name="Larson L."/>
            <person name="Lui A."/>
            <person name="MacDonald P.J.P."/>
            <person name="Montmayeur A."/>
            <person name="Murphy C."/>
            <person name="Neiman D."/>
            <person name="Pearson M."/>
            <person name="Priest M."/>
            <person name="Roberts A."/>
            <person name="Saif S."/>
            <person name="Shea T."/>
            <person name="Shenoy N."/>
            <person name="Sisk P."/>
            <person name="Stolte C."/>
            <person name="Sykes S."/>
            <person name="Wortman J."/>
            <person name="Nusbaum C."/>
            <person name="Birren B."/>
        </authorList>
    </citation>
    <scope>NUCLEOTIDE SEQUENCE [LARGE SCALE GENOMIC DNA]</scope>
    <source>
        <strain evidence="2 3">F0398</strain>
    </source>
</reference>
<evidence type="ECO:0008006" key="4">
    <source>
        <dbReference type="Google" id="ProtNLM"/>
    </source>
</evidence>
<accession>A0ABN0DNN1</accession>
<protein>
    <recommendedName>
        <fullName evidence="4">Type II secretion system protein GspC N-terminal domain-containing protein</fullName>
    </recommendedName>
</protein>
<sequence>MIGTWRAYIASLSVRQAVVFGIVILAAAGGLYLSWEDAPAPPEVLHHLEQAPSPHLEITGLSAAAERVPLRNPFSAAHESAGEAFVSPLPVHETMQMPPAAAAAATAAPAEKKAPALPLVLHGVVTSADGTRIAVLGQGEEGAALTVGEEWHGYRLEGLTDTTATLRAASGTVTLMRE</sequence>
<evidence type="ECO:0000313" key="2">
    <source>
        <dbReference type="EMBL" id="EHG23865.1"/>
    </source>
</evidence>
<gene>
    <name evidence="2" type="ORF">HMPREF9432_01539</name>
</gene>
<organism evidence="2 3">
    <name type="scientific">Selenomonas noxia F0398</name>
    <dbReference type="NCBI Taxonomy" id="702437"/>
    <lineage>
        <taxon>Bacteria</taxon>
        <taxon>Bacillati</taxon>
        <taxon>Bacillota</taxon>
        <taxon>Negativicutes</taxon>
        <taxon>Selenomonadales</taxon>
        <taxon>Selenomonadaceae</taxon>
        <taxon>Selenomonas</taxon>
    </lineage>
</organism>
<keyword evidence="1" id="KW-0812">Transmembrane</keyword>
<keyword evidence="3" id="KW-1185">Reference proteome</keyword>
<dbReference type="Proteomes" id="UP000003175">
    <property type="component" value="Unassembled WGS sequence"/>
</dbReference>